<protein>
    <submittedName>
        <fullName evidence="2">Putative gpi anchored protein</fullName>
    </submittedName>
</protein>
<name>A0A420H7Y4_9PEZI</name>
<keyword evidence="1" id="KW-0812">Transmembrane</keyword>
<accession>A0A420H7Y4</accession>
<dbReference type="EMBL" id="MCBR01022030">
    <property type="protein sequence ID" value="RKF53539.1"/>
    <property type="molecule type" value="Genomic_DNA"/>
</dbReference>
<feature type="transmembrane region" description="Helical" evidence="1">
    <location>
        <begin position="7"/>
        <end position="24"/>
    </location>
</feature>
<dbReference type="PANTHER" id="PTHR39599">
    <property type="entry name" value="GPI-ANCHORED PROTEIN (EUROFUNG)-RELATED-RELATED"/>
    <property type="match status" value="1"/>
</dbReference>
<keyword evidence="1" id="KW-1133">Transmembrane helix</keyword>
<dbReference type="Proteomes" id="UP000285405">
    <property type="component" value="Unassembled WGS sequence"/>
</dbReference>
<organism evidence="2 3">
    <name type="scientific">Golovinomyces cichoracearum</name>
    <dbReference type="NCBI Taxonomy" id="62708"/>
    <lineage>
        <taxon>Eukaryota</taxon>
        <taxon>Fungi</taxon>
        <taxon>Dikarya</taxon>
        <taxon>Ascomycota</taxon>
        <taxon>Pezizomycotina</taxon>
        <taxon>Leotiomycetes</taxon>
        <taxon>Erysiphales</taxon>
        <taxon>Erysiphaceae</taxon>
        <taxon>Golovinomyces</taxon>
    </lineage>
</organism>
<proteinExistence type="predicted"/>
<dbReference type="PANTHER" id="PTHR39599:SF2">
    <property type="entry name" value="ANCHORED PROTEIN, PUTATIVE (AFU_ORTHOLOGUE AFUA_1G09650)-RELATED"/>
    <property type="match status" value="1"/>
</dbReference>
<reference evidence="2 3" key="1">
    <citation type="journal article" date="2018" name="BMC Genomics">
        <title>Comparative genome analyses reveal sequence features reflecting distinct modes of host-adaptation between dicot and monocot powdery mildew.</title>
        <authorList>
            <person name="Wu Y."/>
            <person name="Ma X."/>
            <person name="Pan Z."/>
            <person name="Kale S.D."/>
            <person name="Song Y."/>
            <person name="King H."/>
            <person name="Zhang Q."/>
            <person name="Presley C."/>
            <person name="Deng X."/>
            <person name="Wei C.I."/>
            <person name="Xiao S."/>
        </authorList>
    </citation>
    <scope>NUCLEOTIDE SEQUENCE [LARGE SCALE GENOMIC DNA]</scope>
    <source>
        <strain evidence="2">UCSC1</strain>
    </source>
</reference>
<evidence type="ECO:0000313" key="3">
    <source>
        <dbReference type="Proteomes" id="UP000285405"/>
    </source>
</evidence>
<evidence type="ECO:0000313" key="2">
    <source>
        <dbReference type="EMBL" id="RKF53539.1"/>
    </source>
</evidence>
<dbReference type="OrthoDB" id="2426396at2759"/>
<evidence type="ECO:0000256" key="1">
    <source>
        <dbReference type="SAM" id="Phobius"/>
    </source>
</evidence>
<gene>
    <name evidence="2" type="ORF">GcC1_220018</name>
</gene>
<dbReference type="AlphaFoldDB" id="A0A420H7Y4"/>
<sequence length="463" mass="49615">MRTTAQICFLIAPALIFTVFYIFSTENVFRDQLPKKLHWNLKTFTTYKPKDYANRHKSSEKNTPKRVESARIGVMKMGLDEGEKFFPDYWLYEATRSVDHSRHSNLISRDNNGDSISNVSMVPAFRALLQSDKESPENLEHGAKKDLESRSPASVLMKLQKRDFRCPIGTNDCSAIGYPNSCCPDSDTCFAIKDTGLGPVGCCRKGSNCGGNINECIAPNTGCSSSSGGGCCIRNYICARIGCTINPTMIVSTIVTVSTMISSSPEISMYTSISTLPIFTETSSTQSCHEGSNESGCISNSEGSVPGTATGDLPVRPTSFALPDSSESLINSICPTGFYACNAYHEGGCCRTGRNCEKTSCPPTISTSLVTDGVTIVVPVGTGASTASPSGTCAVGWSLCGADEGKGCCPSGWKCGSKECYDISATATATISKELPSSAWKIRFSVIDLFLVTILIQLILNFA</sequence>
<comment type="caution">
    <text evidence="2">The sequence shown here is derived from an EMBL/GenBank/DDBJ whole genome shotgun (WGS) entry which is preliminary data.</text>
</comment>
<keyword evidence="1" id="KW-0472">Membrane</keyword>